<dbReference type="InterPro" id="IPR050708">
    <property type="entry name" value="T6SS_VgrG/RHS"/>
</dbReference>
<accession>A0ABD7BJJ6</accession>
<dbReference type="PANTHER" id="PTHR32305:SF15">
    <property type="entry name" value="PROTEIN RHSA-RELATED"/>
    <property type="match status" value="1"/>
</dbReference>
<gene>
    <name evidence="1" type="ORF">ID616_07465</name>
</gene>
<dbReference type="PANTHER" id="PTHR32305">
    <property type="match status" value="1"/>
</dbReference>
<evidence type="ECO:0000313" key="2">
    <source>
        <dbReference type="Proteomes" id="UP000516786"/>
    </source>
</evidence>
<dbReference type="Gene3D" id="2.180.10.10">
    <property type="entry name" value="RHS repeat-associated core"/>
    <property type="match status" value="1"/>
</dbReference>
<proteinExistence type="predicted"/>
<protein>
    <submittedName>
        <fullName evidence="1">Sugar-binding protein</fullName>
    </submittedName>
</protein>
<name>A0ABD7BJJ6_PSEPU</name>
<sequence length="1350" mass="152799">MTTKSMLHSNAFNFLSFINNSVDPRTGQYTLGIELPELAANNLSGPSLPLHIGFNPMNTQDSGFGMGWTLNLTQYDPASNLLHLHTGESYKVTGSDASDGTGKVFKERKLRSFHFHDHGSGWRVEHKAGLIELLELQGPSDNRVALPTRVEAPSGHGITLSYSNFQGAPCLTGIKDDTGLELLAINYTSAEIILALHPRSGPGGTALATYTLQLDQRFTPAVRLPHTIVLPSDDKASWGLTYDKVRGVVCLKTVRTPVGGTETIDYNDAGHRFPGDAHDPLPRVTRHTIKPGFDQPDMVTTYNYTSNNFLGMGSGISWRDNGEDNLYQFTGTSFSYGSTATYLVGDTPLRSIERSFNRFHLLTLQRTEQAHEVYDEGAEQPRRETCIEEVETIYHETNASFEQQPAYFQMPKHQFKRWKIKELPTRLREEVLITDYDDHGNLKLESQAAAPVYQGDAIDELATLAGTIHARHTYYPHTGEGSDCPADPQLFTRSRKTSTVHPATTGEGQAQTLRTRFRYQHLPALGGSEVGKGWLEAHEEDLMQVIGEQEQGLQYTVRHYENAPATALQHGRMTRQVQTLNGYDTKVEHRFAKRAELGDEVLEEVRTFTGFDHGQALDDGTIRHAQKVSTLHHSVFINQPMLNYDDNDVQIAYAYDALRRVIKETVSPNDEDLKAEREYTYTLVSGAGGQADQTAKDVKGVITRTLVDGLNRVVAQSRQDADNVDVNKRAGWRPRYAAQYDALGNLVGETDFDWMDYPEQQPCELALPRQMLFDGWGRQYCEIAADRVRHFDRYDPIGISGSPGPSRTQWRESADGTQRSARTVTWLTLFDEPARVERFDADAKSYSINLTFHDGLQRKAREVNARSETQRFVYDVFDRLMDETLADDSVVHRDYAEHSREDLPVQISVNGMVLGEQRFDGLDRMVKSITGGRVREFGFKPGEMKPSTVLTPSNQLIEYRYQPELSDEPQLRQIVEKGIKADYEFDNKNARLKRCEELGLVLSREYFSHGEVKSETREYEGETHVMHYQTSLLGRQLAYTDVVGGQQSYAYDRYGRLDKTTLGTMTANFEYDGLGRLFKTRTTEGSQYLETRLAFDEFDREVKREFDTGATLQSLTQGYDAEDAIVWKTLGEGEILEVLRHETYVYDIRGRLRIYNCEGRLSPEDPYGNIIREQVFRFDELDNITRVSTTYPEGNNLARYYFEEDDPAQLSRIENSHADYPTHIKLEYDCDGNLTCDDAGRKLTYDGLGRLISVEAPQLFGEAFDQQGNRVWDQGNRRFTADEQGNVIRVDVPSVTRPISGVRRRQGAGGKLLSAWREESGRLLWCDTVQRAETAEYGYDALDRLTSQAY</sequence>
<evidence type="ECO:0000313" key="1">
    <source>
        <dbReference type="EMBL" id="QOC99532.1"/>
    </source>
</evidence>
<dbReference type="EMBL" id="CP061723">
    <property type="protein sequence ID" value="QOC99532.1"/>
    <property type="molecule type" value="Genomic_DNA"/>
</dbReference>
<reference evidence="1 2" key="1">
    <citation type="submission" date="2020-09" db="EMBL/GenBank/DDBJ databases">
        <title>Co-existence of a novel multidrug-resistance efflux pump with carbapenem resistance gene blaVIM-2 in one megaplasmid in Pseudomonas putida.</title>
        <authorList>
            <person name="Peng K."/>
            <person name="Li R."/>
        </authorList>
    </citation>
    <scope>NUCLEOTIDE SEQUENCE [LARGE SCALE GENOMIC DNA]</scope>
    <source>
        <strain evidence="1 2">ZXPA-20</strain>
    </source>
</reference>
<dbReference type="Proteomes" id="UP000516786">
    <property type="component" value="Chromosome"/>
</dbReference>
<dbReference type="RefSeq" id="WP_191087401.1">
    <property type="nucleotide sequence ID" value="NZ_CP061723.1"/>
</dbReference>
<organism evidence="1 2">
    <name type="scientific">Pseudomonas putida</name>
    <name type="common">Arthrobacter siderocapsulatus</name>
    <dbReference type="NCBI Taxonomy" id="303"/>
    <lineage>
        <taxon>Bacteria</taxon>
        <taxon>Pseudomonadati</taxon>
        <taxon>Pseudomonadota</taxon>
        <taxon>Gammaproteobacteria</taxon>
        <taxon>Pseudomonadales</taxon>
        <taxon>Pseudomonadaceae</taxon>
        <taxon>Pseudomonas</taxon>
    </lineage>
</organism>